<dbReference type="EMBL" id="QPFP01000001">
    <property type="protein sequence ID" value="TEB39932.1"/>
    <property type="molecule type" value="Genomic_DNA"/>
</dbReference>
<protein>
    <submittedName>
        <fullName evidence="3">Prefoldin</fullName>
    </submittedName>
</protein>
<dbReference type="OrthoDB" id="2015447at2759"/>
<dbReference type="Pfam" id="PF01920">
    <property type="entry name" value="Prefoldin_2"/>
    <property type="match status" value="1"/>
</dbReference>
<evidence type="ECO:0000256" key="1">
    <source>
        <dbReference type="ARBA" id="ARBA00008045"/>
    </source>
</evidence>
<sequence>MSALSDDTLRKILVQIQQTAIQSRRSLDLSVQQIQAKERERRILQLTIDEISQMPQDVNMYKGVGKMFMMVPRNTMDQELKGQEKELSDDISSLNKKAKYFEKQHNDAQGQLRDIFQHAPKQS</sequence>
<comment type="similarity">
    <text evidence="1">Belongs to the prefoldin subunit beta family.</text>
</comment>
<dbReference type="GO" id="GO:0051082">
    <property type="term" value="F:unfolded protein binding"/>
    <property type="evidence" value="ECO:0007669"/>
    <property type="project" value="InterPro"/>
</dbReference>
<dbReference type="GO" id="GO:0044183">
    <property type="term" value="F:protein folding chaperone"/>
    <property type="evidence" value="ECO:0007669"/>
    <property type="project" value="TreeGrafter"/>
</dbReference>
<organism evidence="3 4">
    <name type="scientific">Coprinellus micaceus</name>
    <name type="common">Glistening ink-cap mushroom</name>
    <name type="synonym">Coprinus micaceus</name>
    <dbReference type="NCBI Taxonomy" id="71717"/>
    <lineage>
        <taxon>Eukaryota</taxon>
        <taxon>Fungi</taxon>
        <taxon>Dikarya</taxon>
        <taxon>Basidiomycota</taxon>
        <taxon>Agaricomycotina</taxon>
        <taxon>Agaricomycetes</taxon>
        <taxon>Agaricomycetidae</taxon>
        <taxon>Agaricales</taxon>
        <taxon>Agaricineae</taxon>
        <taxon>Psathyrellaceae</taxon>
        <taxon>Coprinellus</taxon>
    </lineage>
</organism>
<evidence type="ECO:0000256" key="2">
    <source>
        <dbReference type="ARBA" id="ARBA00023186"/>
    </source>
</evidence>
<dbReference type="SUPFAM" id="SSF46579">
    <property type="entry name" value="Prefoldin"/>
    <property type="match status" value="1"/>
</dbReference>
<accession>A0A4Y7U2B4</accession>
<dbReference type="PANTHER" id="PTHR20903">
    <property type="entry name" value="PREFOLDIN SUBUNIT 1-RELATED"/>
    <property type="match status" value="1"/>
</dbReference>
<dbReference type="GO" id="GO:0005737">
    <property type="term" value="C:cytoplasm"/>
    <property type="evidence" value="ECO:0007669"/>
    <property type="project" value="TreeGrafter"/>
</dbReference>
<dbReference type="PANTHER" id="PTHR20903:SF0">
    <property type="entry name" value="PREFOLDIN SUBUNIT 1"/>
    <property type="match status" value="1"/>
</dbReference>
<dbReference type="AlphaFoldDB" id="A0A4Y7U2B4"/>
<reference evidence="3 4" key="1">
    <citation type="journal article" date="2019" name="Nat. Ecol. Evol.">
        <title>Megaphylogeny resolves global patterns of mushroom evolution.</title>
        <authorList>
            <person name="Varga T."/>
            <person name="Krizsan K."/>
            <person name="Foldi C."/>
            <person name="Dima B."/>
            <person name="Sanchez-Garcia M."/>
            <person name="Sanchez-Ramirez S."/>
            <person name="Szollosi G.J."/>
            <person name="Szarkandi J.G."/>
            <person name="Papp V."/>
            <person name="Albert L."/>
            <person name="Andreopoulos W."/>
            <person name="Angelini C."/>
            <person name="Antonin V."/>
            <person name="Barry K.W."/>
            <person name="Bougher N.L."/>
            <person name="Buchanan P."/>
            <person name="Buyck B."/>
            <person name="Bense V."/>
            <person name="Catcheside P."/>
            <person name="Chovatia M."/>
            <person name="Cooper J."/>
            <person name="Damon W."/>
            <person name="Desjardin D."/>
            <person name="Finy P."/>
            <person name="Geml J."/>
            <person name="Haridas S."/>
            <person name="Hughes K."/>
            <person name="Justo A."/>
            <person name="Karasinski D."/>
            <person name="Kautmanova I."/>
            <person name="Kiss B."/>
            <person name="Kocsube S."/>
            <person name="Kotiranta H."/>
            <person name="LaButti K.M."/>
            <person name="Lechner B.E."/>
            <person name="Liimatainen K."/>
            <person name="Lipzen A."/>
            <person name="Lukacs Z."/>
            <person name="Mihaltcheva S."/>
            <person name="Morgado L.N."/>
            <person name="Niskanen T."/>
            <person name="Noordeloos M.E."/>
            <person name="Ohm R.A."/>
            <person name="Ortiz-Santana B."/>
            <person name="Ovrebo C."/>
            <person name="Racz N."/>
            <person name="Riley R."/>
            <person name="Savchenko A."/>
            <person name="Shiryaev A."/>
            <person name="Soop K."/>
            <person name="Spirin V."/>
            <person name="Szebenyi C."/>
            <person name="Tomsovsky M."/>
            <person name="Tulloss R.E."/>
            <person name="Uehling J."/>
            <person name="Grigoriev I.V."/>
            <person name="Vagvolgyi C."/>
            <person name="Papp T."/>
            <person name="Martin F.M."/>
            <person name="Miettinen O."/>
            <person name="Hibbett D.S."/>
            <person name="Nagy L.G."/>
        </authorList>
    </citation>
    <scope>NUCLEOTIDE SEQUENCE [LARGE SCALE GENOMIC DNA]</scope>
    <source>
        <strain evidence="3 4">FP101781</strain>
    </source>
</reference>
<dbReference type="InterPro" id="IPR009053">
    <property type="entry name" value="Prefoldin"/>
</dbReference>
<dbReference type="Gene3D" id="1.10.287.370">
    <property type="match status" value="1"/>
</dbReference>
<dbReference type="InterPro" id="IPR002777">
    <property type="entry name" value="PFD_beta-like"/>
</dbReference>
<gene>
    <name evidence="3" type="ORF">FA13DRAFT_1784582</name>
</gene>
<proteinExistence type="inferred from homology"/>
<keyword evidence="2" id="KW-0143">Chaperone</keyword>
<dbReference type="STRING" id="71717.A0A4Y7U2B4"/>
<evidence type="ECO:0000313" key="4">
    <source>
        <dbReference type="Proteomes" id="UP000298030"/>
    </source>
</evidence>
<dbReference type="Proteomes" id="UP000298030">
    <property type="component" value="Unassembled WGS sequence"/>
</dbReference>
<evidence type="ECO:0000313" key="3">
    <source>
        <dbReference type="EMBL" id="TEB39932.1"/>
    </source>
</evidence>
<keyword evidence="4" id="KW-1185">Reference proteome</keyword>
<comment type="caution">
    <text evidence="3">The sequence shown here is derived from an EMBL/GenBank/DDBJ whole genome shotgun (WGS) entry which is preliminary data.</text>
</comment>
<name>A0A4Y7U2B4_COPMI</name>
<dbReference type="GO" id="GO:0016272">
    <property type="term" value="C:prefoldin complex"/>
    <property type="evidence" value="ECO:0007669"/>
    <property type="project" value="InterPro"/>
</dbReference>